<accession>A0ABR2D5Z2</accession>
<evidence type="ECO:0000313" key="8">
    <source>
        <dbReference type="Proteomes" id="UP001472677"/>
    </source>
</evidence>
<evidence type="ECO:0000256" key="3">
    <source>
        <dbReference type="ARBA" id="ARBA00023125"/>
    </source>
</evidence>
<evidence type="ECO:0000256" key="1">
    <source>
        <dbReference type="ARBA" id="ARBA00004123"/>
    </source>
</evidence>
<dbReference type="Pfam" id="PF00319">
    <property type="entry name" value="SRF-TF"/>
    <property type="match status" value="1"/>
</dbReference>
<evidence type="ECO:0000256" key="2">
    <source>
        <dbReference type="ARBA" id="ARBA00023015"/>
    </source>
</evidence>
<keyword evidence="8" id="KW-1185">Reference proteome</keyword>
<dbReference type="SUPFAM" id="SSF55455">
    <property type="entry name" value="SRF-like"/>
    <property type="match status" value="1"/>
</dbReference>
<evidence type="ECO:0000256" key="4">
    <source>
        <dbReference type="ARBA" id="ARBA00023163"/>
    </source>
</evidence>
<evidence type="ECO:0000259" key="6">
    <source>
        <dbReference type="PROSITE" id="PS50066"/>
    </source>
</evidence>
<dbReference type="InterPro" id="IPR002100">
    <property type="entry name" value="TF_MADSbox"/>
</dbReference>
<dbReference type="PANTHER" id="PTHR11945">
    <property type="entry name" value="MADS BOX PROTEIN"/>
    <property type="match status" value="1"/>
</dbReference>
<evidence type="ECO:0000313" key="7">
    <source>
        <dbReference type="EMBL" id="KAK8530748.1"/>
    </source>
</evidence>
<dbReference type="InterPro" id="IPR036879">
    <property type="entry name" value="TF_MADSbox_sf"/>
</dbReference>
<dbReference type="PANTHER" id="PTHR11945:SF387">
    <property type="entry name" value="AGAMOUS-LIKE MADS-BOX PROTEIN AGL80"/>
    <property type="match status" value="1"/>
</dbReference>
<dbReference type="PROSITE" id="PS50066">
    <property type="entry name" value="MADS_BOX_2"/>
    <property type="match status" value="1"/>
</dbReference>
<gene>
    <name evidence="7" type="ORF">V6N12_013250</name>
</gene>
<name>A0ABR2D5Z2_9ROSI</name>
<keyword evidence="4" id="KW-0804">Transcription</keyword>
<organism evidence="7 8">
    <name type="scientific">Hibiscus sabdariffa</name>
    <name type="common">roselle</name>
    <dbReference type="NCBI Taxonomy" id="183260"/>
    <lineage>
        <taxon>Eukaryota</taxon>
        <taxon>Viridiplantae</taxon>
        <taxon>Streptophyta</taxon>
        <taxon>Embryophyta</taxon>
        <taxon>Tracheophyta</taxon>
        <taxon>Spermatophyta</taxon>
        <taxon>Magnoliopsida</taxon>
        <taxon>eudicotyledons</taxon>
        <taxon>Gunneridae</taxon>
        <taxon>Pentapetalae</taxon>
        <taxon>rosids</taxon>
        <taxon>malvids</taxon>
        <taxon>Malvales</taxon>
        <taxon>Malvaceae</taxon>
        <taxon>Malvoideae</taxon>
        <taxon>Hibiscus</taxon>
    </lineage>
</organism>
<evidence type="ECO:0000256" key="5">
    <source>
        <dbReference type="ARBA" id="ARBA00023242"/>
    </source>
</evidence>
<dbReference type="SMART" id="SM00432">
    <property type="entry name" value="MADS"/>
    <property type="match status" value="1"/>
</dbReference>
<keyword evidence="5" id="KW-0539">Nucleus</keyword>
<proteinExistence type="predicted"/>
<comment type="subcellular location">
    <subcellularLocation>
        <location evidence="1">Nucleus</location>
    </subcellularLocation>
</comment>
<keyword evidence="3" id="KW-0238">DNA-binding</keyword>
<dbReference type="Proteomes" id="UP001472677">
    <property type="component" value="Unassembled WGS sequence"/>
</dbReference>
<comment type="caution">
    <text evidence="7">The sequence shown here is derived from an EMBL/GenBank/DDBJ whole genome shotgun (WGS) entry which is preliminary data.</text>
</comment>
<dbReference type="EMBL" id="JBBPBM010000035">
    <property type="protein sequence ID" value="KAK8530748.1"/>
    <property type="molecule type" value="Genomic_DNA"/>
</dbReference>
<feature type="domain" description="MADS-box" evidence="6">
    <location>
        <begin position="1"/>
        <end position="51"/>
    </location>
</feature>
<keyword evidence="2" id="KW-0805">Transcription regulation</keyword>
<protein>
    <recommendedName>
        <fullName evidence="6">MADS-box domain-containing protein</fullName>
    </recommendedName>
</protein>
<dbReference type="Gene3D" id="3.40.1810.10">
    <property type="entry name" value="Transcription factor, MADS-box"/>
    <property type="match status" value="1"/>
</dbReference>
<sequence>MARNGVKLAYISNDAAKNVTYKKRKKGLVKKMSELSTLCGVEACAIIYPSTCDSQPKVWPSAVTAHRMLSHFKMLSVVERSNRTKAQERLVRQRIAHADEKVKKLCENNHRKEITQVNLNRVPNSHIPPWLETESNLPNQELCFMKISHGVGPERALI</sequence>
<reference evidence="7 8" key="1">
    <citation type="journal article" date="2024" name="G3 (Bethesda)">
        <title>Genome assembly of Hibiscus sabdariffa L. provides insights into metabolisms of medicinal natural products.</title>
        <authorList>
            <person name="Kim T."/>
        </authorList>
    </citation>
    <scope>NUCLEOTIDE SEQUENCE [LARGE SCALE GENOMIC DNA]</scope>
    <source>
        <strain evidence="7">TK-2024</strain>
        <tissue evidence="7">Old leaves</tissue>
    </source>
</reference>
<dbReference type="PRINTS" id="PR00404">
    <property type="entry name" value="MADSDOMAIN"/>
</dbReference>